<dbReference type="PANTHER" id="PTHR43537">
    <property type="entry name" value="TRANSCRIPTIONAL REGULATOR, GNTR FAMILY"/>
    <property type="match status" value="1"/>
</dbReference>
<dbReference type="Gene3D" id="1.10.10.10">
    <property type="entry name" value="Winged helix-like DNA-binding domain superfamily/Winged helix DNA-binding domain"/>
    <property type="match status" value="1"/>
</dbReference>
<proteinExistence type="predicted"/>
<dbReference type="Gene3D" id="1.20.120.530">
    <property type="entry name" value="GntR ligand-binding domain-like"/>
    <property type="match status" value="1"/>
</dbReference>
<dbReference type="InterPro" id="IPR011711">
    <property type="entry name" value="GntR_C"/>
</dbReference>
<dbReference type="SUPFAM" id="SSF46785">
    <property type="entry name" value="Winged helix' DNA-binding domain"/>
    <property type="match status" value="1"/>
</dbReference>
<feature type="region of interest" description="Disordered" evidence="4">
    <location>
        <begin position="1"/>
        <end position="23"/>
    </location>
</feature>
<reference evidence="6 7" key="1">
    <citation type="submission" date="2024-06" db="EMBL/GenBank/DDBJ databases">
        <title>Sorghum-associated microbial communities from plants grown in Nebraska, USA.</title>
        <authorList>
            <person name="Schachtman D."/>
        </authorList>
    </citation>
    <scope>NUCLEOTIDE SEQUENCE [LARGE SCALE GENOMIC DNA]</scope>
    <source>
        <strain evidence="6 7">2709</strain>
    </source>
</reference>
<dbReference type="CDD" id="cd07377">
    <property type="entry name" value="WHTH_GntR"/>
    <property type="match status" value="1"/>
</dbReference>
<dbReference type="EMBL" id="JBEPSH010000002">
    <property type="protein sequence ID" value="MET4576169.1"/>
    <property type="molecule type" value="Genomic_DNA"/>
</dbReference>
<dbReference type="PANTHER" id="PTHR43537:SF49">
    <property type="entry name" value="TRANSCRIPTIONAL REGULATORY PROTEIN"/>
    <property type="match status" value="1"/>
</dbReference>
<accession>A0ABV2Q558</accession>
<keyword evidence="7" id="KW-1185">Reference proteome</keyword>
<dbReference type="InterPro" id="IPR008920">
    <property type="entry name" value="TF_FadR/GntR_C"/>
</dbReference>
<dbReference type="SMART" id="SM00345">
    <property type="entry name" value="HTH_GNTR"/>
    <property type="match status" value="1"/>
</dbReference>
<dbReference type="Proteomes" id="UP001549320">
    <property type="component" value="Unassembled WGS sequence"/>
</dbReference>
<evidence type="ECO:0000313" key="7">
    <source>
        <dbReference type="Proteomes" id="UP001549320"/>
    </source>
</evidence>
<evidence type="ECO:0000259" key="5">
    <source>
        <dbReference type="PROSITE" id="PS50949"/>
    </source>
</evidence>
<comment type="caution">
    <text evidence="6">The sequence shown here is derived from an EMBL/GenBank/DDBJ whole genome shotgun (WGS) entry which is preliminary data.</text>
</comment>
<keyword evidence="2 6" id="KW-0238">DNA-binding</keyword>
<dbReference type="InterPro" id="IPR036388">
    <property type="entry name" value="WH-like_DNA-bd_sf"/>
</dbReference>
<dbReference type="InterPro" id="IPR000524">
    <property type="entry name" value="Tscrpt_reg_HTH_GntR"/>
</dbReference>
<dbReference type="PROSITE" id="PS50949">
    <property type="entry name" value="HTH_GNTR"/>
    <property type="match status" value="1"/>
</dbReference>
<evidence type="ECO:0000256" key="3">
    <source>
        <dbReference type="ARBA" id="ARBA00023163"/>
    </source>
</evidence>
<dbReference type="SUPFAM" id="SSF48008">
    <property type="entry name" value="GntR ligand-binding domain-like"/>
    <property type="match status" value="1"/>
</dbReference>
<evidence type="ECO:0000256" key="1">
    <source>
        <dbReference type="ARBA" id="ARBA00023015"/>
    </source>
</evidence>
<dbReference type="InterPro" id="IPR036390">
    <property type="entry name" value="WH_DNA-bd_sf"/>
</dbReference>
<dbReference type="RefSeq" id="WP_354442092.1">
    <property type="nucleotide sequence ID" value="NZ_JBEPSH010000002.1"/>
</dbReference>
<name>A0ABV2Q558_9BURK</name>
<sequence>MAVIPDEARSSAVDAEAQPQRPDTSLPLRVAESIKELIYRGDVKPGERLNEVALAAKMGVSRGPIREAIRILTGFGLVTPVLNRGVYVRELSVGEMVEISELRAVVFGFIAGSAAELRSTKDVERLRGLIEEMDAATEASDSGRYYDLNLEFHSAVTGLCGSKRAARVYSDFVKELHLFRRQNFDHPGNMRKSLSEHRRIYEAIAAGSKADAARDAEQHILAGCQRMLRSDGQA</sequence>
<evidence type="ECO:0000256" key="2">
    <source>
        <dbReference type="ARBA" id="ARBA00023125"/>
    </source>
</evidence>
<keyword evidence="1" id="KW-0805">Transcription regulation</keyword>
<dbReference type="Pfam" id="PF07729">
    <property type="entry name" value="FCD"/>
    <property type="match status" value="1"/>
</dbReference>
<evidence type="ECO:0000256" key="4">
    <source>
        <dbReference type="SAM" id="MobiDB-lite"/>
    </source>
</evidence>
<dbReference type="SMART" id="SM00895">
    <property type="entry name" value="FCD"/>
    <property type="match status" value="1"/>
</dbReference>
<protein>
    <submittedName>
        <fullName evidence="6">DNA-binding GntR family transcriptional regulator</fullName>
    </submittedName>
</protein>
<keyword evidence="3" id="KW-0804">Transcription</keyword>
<gene>
    <name evidence="6" type="ORF">ABIE13_001269</name>
</gene>
<evidence type="ECO:0000313" key="6">
    <source>
        <dbReference type="EMBL" id="MET4576169.1"/>
    </source>
</evidence>
<dbReference type="Pfam" id="PF00392">
    <property type="entry name" value="GntR"/>
    <property type="match status" value="1"/>
</dbReference>
<feature type="domain" description="HTH gntR-type" evidence="5">
    <location>
        <begin position="24"/>
        <end position="91"/>
    </location>
</feature>
<dbReference type="GO" id="GO:0003677">
    <property type="term" value="F:DNA binding"/>
    <property type="evidence" value="ECO:0007669"/>
    <property type="project" value="UniProtKB-KW"/>
</dbReference>
<organism evidence="6 7">
    <name type="scientific">Ottowia thiooxydans</name>
    <dbReference type="NCBI Taxonomy" id="219182"/>
    <lineage>
        <taxon>Bacteria</taxon>
        <taxon>Pseudomonadati</taxon>
        <taxon>Pseudomonadota</taxon>
        <taxon>Betaproteobacteria</taxon>
        <taxon>Burkholderiales</taxon>
        <taxon>Comamonadaceae</taxon>
        <taxon>Ottowia</taxon>
    </lineage>
</organism>